<dbReference type="InterPro" id="IPR000086">
    <property type="entry name" value="NUDIX_hydrolase_dom"/>
</dbReference>
<evidence type="ECO:0000256" key="1">
    <source>
        <dbReference type="ARBA" id="ARBA00022801"/>
    </source>
</evidence>
<protein>
    <submittedName>
        <fullName evidence="3">NUDIX domain-containing protein</fullName>
    </submittedName>
</protein>
<evidence type="ECO:0000259" key="2">
    <source>
        <dbReference type="PROSITE" id="PS51462"/>
    </source>
</evidence>
<evidence type="ECO:0000313" key="4">
    <source>
        <dbReference type="Proteomes" id="UP001595998"/>
    </source>
</evidence>
<keyword evidence="1" id="KW-0378">Hydrolase</keyword>
<accession>A0ABV8XSJ7</accession>
<dbReference type="RefSeq" id="WP_380041354.1">
    <property type="nucleotide sequence ID" value="NZ_JBHSEH010000023.1"/>
</dbReference>
<dbReference type="SUPFAM" id="SSF55811">
    <property type="entry name" value="Nudix"/>
    <property type="match status" value="1"/>
</dbReference>
<gene>
    <name evidence="3" type="ORF">ACFOZ9_15650</name>
</gene>
<feature type="domain" description="Nudix hydrolase" evidence="2">
    <location>
        <begin position="38"/>
        <end position="168"/>
    </location>
</feature>
<dbReference type="InterPro" id="IPR020084">
    <property type="entry name" value="NUDIX_hydrolase_CS"/>
</dbReference>
<dbReference type="PROSITE" id="PS00893">
    <property type="entry name" value="NUDIX_BOX"/>
    <property type="match status" value="1"/>
</dbReference>
<reference evidence="4" key="1">
    <citation type="journal article" date="2019" name="Int. J. Syst. Evol. Microbiol.">
        <title>The Global Catalogue of Microorganisms (GCM) 10K type strain sequencing project: providing services to taxonomists for standard genome sequencing and annotation.</title>
        <authorList>
            <consortium name="The Broad Institute Genomics Platform"/>
            <consortium name="The Broad Institute Genome Sequencing Center for Infectious Disease"/>
            <person name="Wu L."/>
            <person name="Ma J."/>
        </authorList>
    </citation>
    <scope>NUCLEOTIDE SEQUENCE [LARGE SCALE GENOMIC DNA]</scope>
    <source>
        <strain evidence="4">CCUG 56029</strain>
    </source>
</reference>
<dbReference type="Gene3D" id="3.90.79.10">
    <property type="entry name" value="Nucleoside Triphosphate Pyrophosphohydrolase"/>
    <property type="match status" value="1"/>
</dbReference>
<dbReference type="PANTHER" id="PTHR10885">
    <property type="entry name" value="ISOPENTENYL-DIPHOSPHATE DELTA-ISOMERASE"/>
    <property type="match status" value="1"/>
</dbReference>
<dbReference type="Pfam" id="PF00293">
    <property type="entry name" value="NUDIX"/>
    <property type="match status" value="1"/>
</dbReference>
<sequence>MSAGTAETGTTTEWLGQVNEHDKVIGQVTQDGAWAWRLTVRGINACVVNSQGELWIPRRTEHKRMFPGCLDMSVGGHVDRGEDHLTAFGREIREELNLDPDTVMWREIAAFSPYRTGLSMFMRVYEIRTDQAPDFNPDDFTEAWWLTPQALRRRIEAGDPAKGDLAELVQRCHGDQLT</sequence>
<name>A0ABV8XSJ7_9DEIO</name>
<dbReference type="PANTHER" id="PTHR10885:SF0">
    <property type="entry name" value="ISOPENTENYL-DIPHOSPHATE DELTA-ISOMERASE"/>
    <property type="match status" value="1"/>
</dbReference>
<dbReference type="Proteomes" id="UP001595998">
    <property type="component" value="Unassembled WGS sequence"/>
</dbReference>
<dbReference type="InterPro" id="IPR015797">
    <property type="entry name" value="NUDIX_hydrolase-like_dom_sf"/>
</dbReference>
<dbReference type="PROSITE" id="PS51462">
    <property type="entry name" value="NUDIX"/>
    <property type="match status" value="1"/>
</dbReference>
<dbReference type="EMBL" id="JBHSEH010000023">
    <property type="protein sequence ID" value="MFC4427653.1"/>
    <property type="molecule type" value="Genomic_DNA"/>
</dbReference>
<keyword evidence="4" id="KW-1185">Reference proteome</keyword>
<comment type="caution">
    <text evidence="3">The sequence shown here is derived from an EMBL/GenBank/DDBJ whole genome shotgun (WGS) entry which is preliminary data.</text>
</comment>
<dbReference type="CDD" id="cd24154">
    <property type="entry name" value="NUDIX_DR0079"/>
    <property type="match status" value="1"/>
</dbReference>
<evidence type="ECO:0000313" key="3">
    <source>
        <dbReference type="EMBL" id="MFC4427653.1"/>
    </source>
</evidence>
<proteinExistence type="predicted"/>
<organism evidence="3 4">
    <name type="scientific">Deinococcus navajonensis</name>
    <dbReference type="NCBI Taxonomy" id="309884"/>
    <lineage>
        <taxon>Bacteria</taxon>
        <taxon>Thermotogati</taxon>
        <taxon>Deinococcota</taxon>
        <taxon>Deinococci</taxon>
        <taxon>Deinococcales</taxon>
        <taxon>Deinococcaceae</taxon>
        <taxon>Deinococcus</taxon>
    </lineage>
</organism>